<name>A0A6P1E9C7_LENHI</name>
<dbReference type="GO" id="GO:0043023">
    <property type="term" value="F:ribosomal large subunit binding"/>
    <property type="evidence" value="ECO:0007669"/>
    <property type="project" value="TreeGrafter"/>
</dbReference>
<evidence type="ECO:0000256" key="4">
    <source>
        <dbReference type="ARBA" id="ARBA00022845"/>
    </source>
</evidence>
<dbReference type="HAMAP" id="MF_01477">
    <property type="entry name" value="Iojap_RsfS"/>
    <property type="match status" value="1"/>
</dbReference>
<comment type="similarity">
    <text evidence="1 5">Belongs to the Iojap/RsfS family.</text>
</comment>
<evidence type="ECO:0000256" key="3">
    <source>
        <dbReference type="ARBA" id="ARBA00022491"/>
    </source>
</evidence>
<evidence type="ECO:0000313" key="7">
    <source>
        <dbReference type="Proteomes" id="UP000465035"/>
    </source>
</evidence>
<dbReference type="PANTHER" id="PTHR21043">
    <property type="entry name" value="IOJAP SUPERFAMILY ORTHOLOG"/>
    <property type="match status" value="1"/>
</dbReference>
<dbReference type="PANTHER" id="PTHR21043:SF0">
    <property type="entry name" value="MITOCHONDRIAL ASSEMBLY OF RIBOSOMAL LARGE SUBUNIT PROTEIN 1"/>
    <property type="match status" value="1"/>
</dbReference>
<dbReference type="GO" id="GO:0090071">
    <property type="term" value="P:negative regulation of ribosome biogenesis"/>
    <property type="evidence" value="ECO:0007669"/>
    <property type="project" value="UniProtKB-UniRule"/>
</dbReference>
<dbReference type="InterPro" id="IPR043519">
    <property type="entry name" value="NT_sf"/>
</dbReference>
<dbReference type="GeneID" id="69058403"/>
<accession>A0A6P1E9C7</accession>
<dbReference type="SMR" id="A0A6P1E9C7"/>
<comment type="function">
    <text evidence="5">Functions as a ribosomal silencing factor. Interacts with ribosomal protein uL14 (rplN), blocking formation of intersubunit bridge B8. Prevents association of the 30S and 50S ribosomal subunits and the formation of functional ribosomes, thus repressing translation.</text>
</comment>
<protein>
    <recommendedName>
        <fullName evidence="5">Ribosomal silencing factor RsfS</fullName>
    </recommendedName>
</protein>
<organism evidence="6 7">
    <name type="scientific">Lentilactobacillus hilgardii</name>
    <name type="common">Lactobacillus hilgardii</name>
    <dbReference type="NCBI Taxonomy" id="1588"/>
    <lineage>
        <taxon>Bacteria</taxon>
        <taxon>Bacillati</taxon>
        <taxon>Bacillota</taxon>
        <taxon>Bacilli</taxon>
        <taxon>Lactobacillales</taxon>
        <taxon>Lactobacillaceae</taxon>
        <taxon>Lentilactobacillus</taxon>
    </lineage>
</organism>
<evidence type="ECO:0000256" key="5">
    <source>
        <dbReference type="HAMAP-Rule" id="MF_01477"/>
    </source>
</evidence>
<proteinExistence type="inferred from homology"/>
<keyword evidence="4 5" id="KW-0810">Translation regulation</keyword>
<dbReference type="GO" id="GO:0017148">
    <property type="term" value="P:negative regulation of translation"/>
    <property type="evidence" value="ECO:0007669"/>
    <property type="project" value="UniProtKB-UniRule"/>
</dbReference>
<dbReference type="Pfam" id="PF02410">
    <property type="entry name" value="RsfS"/>
    <property type="match status" value="1"/>
</dbReference>
<dbReference type="SUPFAM" id="SSF81301">
    <property type="entry name" value="Nucleotidyltransferase"/>
    <property type="match status" value="1"/>
</dbReference>
<evidence type="ECO:0000256" key="1">
    <source>
        <dbReference type="ARBA" id="ARBA00010574"/>
    </source>
</evidence>
<evidence type="ECO:0000256" key="2">
    <source>
        <dbReference type="ARBA" id="ARBA00022490"/>
    </source>
</evidence>
<dbReference type="GO" id="GO:0042256">
    <property type="term" value="P:cytosolic ribosome assembly"/>
    <property type="evidence" value="ECO:0007669"/>
    <property type="project" value="UniProtKB-UniRule"/>
</dbReference>
<gene>
    <name evidence="5 6" type="primary">rsfS</name>
    <name evidence="6" type="ORF">GQR93_08505</name>
</gene>
<comment type="subunit">
    <text evidence="5">Interacts with ribosomal protein uL14 (rplN).</text>
</comment>
<keyword evidence="3 5" id="KW-0678">Repressor</keyword>
<dbReference type="GO" id="GO:0005737">
    <property type="term" value="C:cytoplasm"/>
    <property type="evidence" value="ECO:0007669"/>
    <property type="project" value="UniProtKB-SubCell"/>
</dbReference>
<dbReference type="Proteomes" id="UP000465035">
    <property type="component" value="Chromosome"/>
</dbReference>
<dbReference type="EMBL" id="CP047121">
    <property type="protein sequence ID" value="QHB52225.1"/>
    <property type="molecule type" value="Genomic_DNA"/>
</dbReference>
<keyword evidence="2 5" id="KW-0963">Cytoplasm</keyword>
<dbReference type="RefSeq" id="WP_003554345.1">
    <property type="nucleotide sequence ID" value="NZ_CABKOL010000102.1"/>
</dbReference>
<dbReference type="NCBIfam" id="TIGR00090">
    <property type="entry name" value="rsfS_iojap_ybeB"/>
    <property type="match status" value="1"/>
</dbReference>
<sequence>MDSKEISQIVVRAADSKRAHDIVVLDMEKVSLMADYFVIADANSNRQVKAIAEEVVDQVEANDIHVYSVSGKETSNWILIDLGDVIVHVFQKDTRDFYNLEKLWTDAPIVNIDSWVEV</sequence>
<evidence type="ECO:0000313" key="6">
    <source>
        <dbReference type="EMBL" id="QHB52225.1"/>
    </source>
</evidence>
<comment type="subcellular location">
    <subcellularLocation>
        <location evidence="5">Cytoplasm</location>
    </subcellularLocation>
</comment>
<dbReference type="InterPro" id="IPR004394">
    <property type="entry name" value="Iojap/RsfS/C7orf30"/>
</dbReference>
<dbReference type="AlphaFoldDB" id="A0A6P1E9C7"/>
<dbReference type="FunFam" id="3.30.460.10:FF:000015">
    <property type="entry name" value="Ribosomal silencing factor RsfS"/>
    <property type="match status" value="1"/>
</dbReference>
<dbReference type="Gene3D" id="3.30.460.10">
    <property type="entry name" value="Beta Polymerase, domain 2"/>
    <property type="match status" value="1"/>
</dbReference>
<reference evidence="6 7" key="1">
    <citation type="submission" date="2019-12" db="EMBL/GenBank/DDBJ databases">
        <title>Lactobacillus hilgardii FLUB.</title>
        <authorList>
            <person name="Gustaw K."/>
        </authorList>
    </citation>
    <scope>NUCLEOTIDE SEQUENCE [LARGE SCALE GENOMIC DNA]</scope>
    <source>
        <strain evidence="6 7">FLUB</strain>
    </source>
</reference>